<keyword evidence="3" id="KW-1185">Reference proteome</keyword>
<dbReference type="EMBL" id="CP031165">
    <property type="protein sequence ID" value="AXV04913.1"/>
    <property type="molecule type" value="Genomic_DNA"/>
</dbReference>
<evidence type="ECO:0000259" key="1">
    <source>
        <dbReference type="PROSITE" id="PS50995"/>
    </source>
</evidence>
<dbReference type="Proteomes" id="UP000264006">
    <property type="component" value="Chromosome"/>
</dbReference>
<evidence type="ECO:0000313" key="2">
    <source>
        <dbReference type="EMBL" id="AXV04913.1"/>
    </source>
</evidence>
<organism evidence="2 3">
    <name type="scientific">Euzebya pacifica</name>
    <dbReference type="NCBI Taxonomy" id="1608957"/>
    <lineage>
        <taxon>Bacteria</taxon>
        <taxon>Bacillati</taxon>
        <taxon>Actinomycetota</taxon>
        <taxon>Nitriliruptoria</taxon>
        <taxon>Euzebyales</taxon>
    </lineage>
</organism>
<name>A0A346XRR6_9ACTN</name>
<dbReference type="InterPro" id="IPR039422">
    <property type="entry name" value="MarR/SlyA-like"/>
</dbReference>
<dbReference type="AlphaFoldDB" id="A0A346XRR6"/>
<dbReference type="GO" id="GO:0003700">
    <property type="term" value="F:DNA-binding transcription factor activity"/>
    <property type="evidence" value="ECO:0007669"/>
    <property type="project" value="InterPro"/>
</dbReference>
<dbReference type="PANTHER" id="PTHR33164:SF104">
    <property type="entry name" value="TRANSCRIPTIONAL REGULATORY PROTEIN"/>
    <property type="match status" value="1"/>
</dbReference>
<feature type="domain" description="HTH marR-type" evidence="1">
    <location>
        <begin position="34"/>
        <end position="171"/>
    </location>
</feature>
<dbReference type="KEGG" id="euz:DVS28_a0205"/>
<dbReference type="GO" id="GO:0006950">
    <property type="term" value="P:response to stress"/>
    <property type="evidence" value="ECO:0007669"/>
    <property type="project" value="TreeGrafter"/>
</dbReference>
<gene>
    <name evidence="2" type="ORF">DVS28_a0205</name>
</gene>
<proteinExistence type="predicted"/>
<protein>
    <submittedName>
        <fullName evidence="2">Transcriptional regulator, MarR family</fullName>
    </submittedName>
</protein>
<dbReference type="PANTHER" id="PTHR33164">
    <property type="entry name" value="TRANSCRIPTIONAL REGULATOR, MARR FAMILY"/>
    <property type="match status" value="1"/>
</dbReference>
<accession>A0A346XRR6</accession>
<evidence type="ECO:0000313" key="3">
    <source>
        <dbReference type="Proteomes" id="UP000264006"/>
    </source>
</evidence>
<dbReference type="PROSITE" id="PS50995">
    <property type="entry name" value="HTH_MARR_2"/>
    <property type="match status" value="1"/>
</dbReference>
<dbReference type="InterPro" id="IPR036390">
    <property type="entry name" value="WH_DNA-bd_sf"/>
</dbReference>
<reference evidence="2 3" key="1">
    <citation type="submission" date="2018-09" db="EMBL/GenBank/DDBJ databases">
        <title>Complete genome sequence of Euzebya sp. DY32-46 isolated from seawater of Pacific Ocean.</title>
        <authorList>
            <person name="Xu L."/>
            <person name="Wu Y.-H."/>
            <person name="Xu X.-W."/>
        </authorList>
    </citation>
    <scope>NUCLEOTIDE SEQUENCE [LARGE SCALE GENOMIC DNA]</scope>
    <source>
        <strain evidence="2 3">DY32-46</strain>
    </source>
</reference>
<dbReference type="Pfam" id="PF01047">
    <property type="entry name" value="MarR"/>
    <property type="match status" value="1"/>
</dbReference>
<dbReference type="SUPFAM" id="SSF46785">
    <property type="entry name" value="Winged helix' DNA-binding domain"/>
    <property type="match status" value="1"/>
</dbReference>
<sequence>MKNDDAPDARDTLDALDVIRGHLAETHPDLDTTGLAVTGRLLRAASRLDALRAERLQAHALTVADFDVLATIRRRQGRTGINPSALQDAVMISSGGMTKRLDRLESAGLLRRKPDPDDRRGVIVQLTRSGRRRIDAALVSLLEREREDIETALPNAADRDTLVGLLRPVLRCLEGEE</sequence>
<dbReference type="Gene3D" id="1.10.10.10">
    <property type="entry name" value="Winged helix-like DNA-binding domain superfamily/Winged helix DNA-binding domain"/>
    <property type="match status" value="1"/>
</dbReference>
<dbReference type="RefSeq" id="WP_164709760.1">
    <property type="nucleotide sequence ID" value="NZ_CP031165.1"/>
</dbReference>
<dbReference type="SMART" id="SM00347">
    <property type="entry name" value="HTH_MARR"/>
    <property type="match status" value="1"/>
</dbReference>
<dbReference type="PRINTS" id="PR00598">
    <property type="entry name" value="HTHMARR"/>
</dbReference>
<dbReference type="InterPro" id="IPR000835">
    <property type="entry name" value="HTH_MarR-typ"/>
</dbReference>
<dbReference type="InterPro" id="IPR036388">
    <property type="entry name" value="WH-like_DNA-bd_sf"/>
</dbReference>